<keyword evidence="3" id="KW-1185">Reference proteome</keyword>
<dbReference type="InterPro" id="IPR038153">
    <property type="entry name" value="EvaA-like_sf"/>
</dbReference>
<dbReference type="Gene3D" id="3.90.79.40">
    <property type="entry name" value="EvaA sugar 2,3-dehydratase subunit"/>
    <property type="match status" value="2"/>
</dbReference>
<proteinExistence type="predicted"/>
<name>A0ABY5YYG7_9ACTN</name>
<protein>
    <submittedName>
        <fullName evidence="2">NDP-hexose 2,3-dehydratase family protein</fullName>
    </submittedName>
</protein>
<evidence type="ECO:0000313" key="2">
    <source>
        <dbReference type="EMBL" id="UWZ34794.1"/>
    </source>
</evidence>
<reference evidence="2" key="1">
    <citation type="submission" date="2021-04" db="EMBL/GenBank/DDBJ databases">
        <title>Biosynthetic gene clusters of Dactylosporangioum roseum.</title>
        <authorList>
            <person name="Hartkoorn R.C."/>
            <person name="Beaudoing E."/>
            <person name="Hot D."/>
            <person name="Moureu S."/>
        </authorList>
    </citation>
    <scope>NUCLEOTIDE SEQUENCE</scope>
    <source>
        <strain evidence="2">NRRL B-16295</strain>
    </source>
</reference>
<sequence length="450" mass="50799">MPVSHVQDDRQAFLDWFAERSLATGCEVEWVGLDDLKEWRSDPVTGDLTHASGRFFAVEGLHVRTSYGTVPEWSQPIIRQTEIGILGMLVKDVSGRLFGLVQAKAEPGNVNTIQVSPTVQATRSNYTQVHQGHRTKHLEHFTRSRERVTLVDVLQSEQGSWFYGKRNRNMVVRATRDVPEDDNHRWVPVEELRRLLRTDCLVNMDTRTVLACLPYSLPSDRPYPDGADVLSALVRSLLPGGRTRHSLEELLSWLTEAKNRHELVTRRASLDGLAGWRRTPDTISHEDGRHFSIVGVRVRASEREIVTWDQPMLYPHGMGVVAFLAKVIDGVAHLLVHARFQAGLLDRVEMGPTVQCNPSNHAGPQPLFLNEVLNAPADRILFDTVQAEEGGRFYRSENRYLIVDAGDDFPDEVPGEYCWVTAGQVTSLLKHGYYVNIEARSLIACVQSLW</sequence>
<gene>
    <name evidence="2" type="ORF">Drose_26850</name>
</gene>
<feature type="domain" description="dTDP-4-dehydro-6-deoxy-alpha-D-glucopyranose 2,3-dehydratase" evidence="1">
    <location>
        <begin position="12"/>
        <end position="213"/>
    </location>
</feature>
<dbReference type="Proteomes" id="UP001058271">
    <property type="component" value="Chromosome"/>
</dbReference>
<accession>A0ABY5YYG7</accession>
<organism evidence="2 3">
    <name type="scientific">Dactylosporangium roseum</name>
    <dbReference type="NCBI Taxonomy" id="47989"/>
    <lineage>
        <taxon>Bacteria</taxon>
        <taxon>Bacillati</taxon>
        <taxon>Actinomycetota</taxon>
        <taxon>Actinomycetes</taxon>
        <taxon>Micromonosporales</taxon>
        <taxon>Micromonosporaceae</taxon>
        <taxon>Dactylosporangium</taxon>
    </lineage>
</organism>
<feature type="domain" description="dTDP-4-dehydro-6-deoxy-alpha-D-glucopyranose 2,3-dehydratase" evidence="1">
    <location>
        <begin position="248"/>
        <end position="446"/>
    </location>
</feature>
<dbReference type="Pfam" id="PF03559">
    <property type="entry name" value="Hexose_dehydrat"/>
    <property type="match status" value="2"/>
</dbReference>
<dbReference type="EMBL" id="CP073721">
    <property type="protein sequence ID" value="UWZ34794.1"/>
    <property type="molecule type" value="Genomic_DNA"/>
</dbReference>
<evidence type="ECO:0000259" key="1">
    <source>
        <dbReference type="Pfam" id="PF03559"/>
    </source>
</evidence>
<dbReference type="InterPro" id="IPR005212">
    <property type="entry name" value="EvaA-like"/>
</dbReference>
<dbReference type="RefSeq" id="WP_260724137.1">
    <property type="nucleotide sequence ID" value="NZ_BAAABS010000052.1"/>
</dbReference>
<evidence type="ECO:0000313" key="3">
    <source>
        <dbReference type="Proteomes" id="UP001058271"/>
    </source>
</evidence>